<evidence type="ECO:0000256" key="1">
    <source>
        <dbReference type="ARBA" id="ARBA00001954"/>
    </source>
</evidence>
<evidence type="ECO:0000313" key="5">
    <source>
        <dbReference type="EMBL" id="GGP00013.1"/>
    </source>
</evidence>
<keyword evidence="3" id="KW-0408">Iron</keyword>
<dbReference type="GO" id="GO:0032453">
    <property type="term" value="F:histone H3K4 demethylase activity"/>
    <property type="evidence" value="ECO:0007669"/>
    <property type="project" value="TreeGrafter"/>
</dbReference>
<reference evidence="5" key="1">
    <citation type="journal article" date="2014" name="Int. J. Syst. Evol. Microbiol.">
        <title>Complete genome sequence of Corynebacterium casei LMG S-19264T (=DSM 44701T), isolated from a smear-ripened cheese.</title>
        <authorList>
            <consortium name="US DOE Joint Genome Institute (JGI-PGF)"/>
            <person name="Walter F."/>
            <person name="Albersmeier A."/>
            <person name="Kalinowski J."/>
            <person name="Ruckert C."/>
        </authorList>
    </citation>
    <scope>NUCLEOTIDE SEQUENCE</scope>
    <source>
        <strain evidence="5">CGMCC 4.7201</strain>
    </source>
</reference>
<dbReference type="SMART" id="SM00558">
    <property type="entry name" value="JmjC"/>
    <property type="match status" value="1"/>
</dbReference>
<gene>
    <name evidence="5" type="ORF">GCM10012280_67780</name>
</gene>
<dbReference type="PANTHER" id="PTHR13096">
    <property type="entry name" value="MINA53 MYC INDUCED NUCLEAR ANTIGEN"/>
    <property type="match status" value="1"/>
</dbReference>
<dbReference type="SUPFAM" id="SSF51197">
    <property type="entry name" value="Clavaminate synthase-like"/>
    <property type="match status" value="1"/>
</dbReference>
<accession>A0A917ZY36</accession>
<keyword evidence="6" id="KW-1185">Reference proteome</keyword>
<dbReference type="Pfam" id="PF08007">
    <property type="entry name" value="JmjC_2"/>
    <property type="match status" value="1"/>
</dbReference>
<dbReference type="PANTHER" id="PTHR13096:SF9">
    <property type="entry name" value="BIFUNCTIONAL LYSINE-SPECIFIC DEMETHYLASE AND HISTIDYL-HYDROXYLASE"/>
    <property type="match status" value="1"/>
</dbReference>
<reference evidence="5" key="2">
    <citation type="submission" date="2020-09" db="EMBL/GenBank/DDBJ databases">
        <authorList>
            <person name="Sun Q."/>
            <person name="Zhou Y."/>
        </authorList>
    </citation>
    <scope>NUCLEOTIDE SEQUENCE</scope>
    <source>
        <strain evidence="5">CGMCC 4.7201</strain>
    </source>
</reference>
<keyword evidence="2" id="KW-0479">Metal-binding</keyword>
<organism evidence="5 6">
    <name type="scientific">Wenjunlia tyrosinilytica</name>
    <dbReference type="NCBI Taxonomy" id="1544741"/>
    <lineage>
        <taxon>Bacteria</taxon>
        <taxon>Bacillati</taxon>
        <taxon>Actinomycetota</taxon>
        <taxon>Actinomycetes</taxon>
        <taxon>Kitasatosporales</taxon>
        <taxon>Streptomycetaceae</taxon>
        <taxon>Wenjunlia</taxon>
    </lineage>
</organism>
<evidence type="ECO:0000313" key="6">
    <source>
        <dbReference type="Proteomes" id="UP000641932"/>
    </source>
</evidence>
<dbReference type="GO" id="GO:0051864">
    <property type="term" value="F:histone H3K36 demethylase activity"/>
    <property type="evidence" value="ECO:0007669"/>
    <property type="project" value="TreeGrafter"/>
</dbReference>
<dbReference type="GO" id="GO:0046872">
    <property type="term" value="F:metal ion binding"/>
    <property type="evidence" value="ECO:0007669"/>
    <property type="project" value="UniProtKB-KW"/>
</dbReference>
<dbReference type="EMBL" id="BMMS01000051">
    <property type="protein sequence ID" value="GGP00013.1"/>
    <property type="molecule type" value="Genomic_DNA"/>
</dbReference>
<comment type="caution">
    <text evidence="5">The sequence shown here is derived from an EMBL/GenBank/DDBJ whole genome shotgun (WGS) entry which is preliminary data.</text>
</comment>
<dbReference type="InterPro" id="IPR039994">
    <property type="entry name" value="NO66-like"/>
</dbReference>
<name>A0A917ZY36_9ACTN</name>
<sequence>MKLHVLPQVVPDPDTFRSAPPPAPAVWHMPPAPLARLLSLGDLDSMIGWGVLRSRWISVVRAGRSVPESEYTWPRRQINDGMESVVRAAAITTLLQQGSTVILQSLQRTWRPVATMCRGLSREVGVPVEANAYLTPAHHQGFAHHHDPHSVLIVQTVGTKTWQIHEPVFPDPLEHQNWRPDALGSGDWDRLRHGKPTLETVLHPGDVLWIPRGWIHNAYATTEPSLHITFAFQTLTPYWLAKEVVKELDEVVELRRELPWGAVRDPDRLRETCAEVMEQLGRAMAGLDPDRLADRLVEAMRPRFLEPDRAPVTSALADDLTPGSRVAMVAEALHRRRCLPDGGARLEMADASLTLGPPAARALAEVLESGGDSWCALDLGPELDEAEALEIVTQLIRAGLARRV</sequence>
<protein>
    <recommendedName>
        <fullName evidence="4">JmjC domain-containing protein</fullName>
    </recommendedName>
</protein>
<dbReference type="Gene3D" id="2.60.120.650">
    <property type="entry name" value="Cupin"/>
    <property type="match status" value="1"/>
</dbReference>
<dbReference type="Proteomes" id="UP000641932">
    <property type="component" value="Unassembled WGS sequence"/>
</dbReference>
<evidence type="ECO:0000256" key="2">
    <source>
        <dbReference type="ARBA" id="ARBA00022723"/>
    </source>
</evidence>
<feature type="domain" description="JmjC" evidence="4">
    <location>
        <begin position="67"/>
        <end position="249"/>
    </location>
</feature>
<evidence type="ECO:0000259" key="4">
    <source>
        <dbReference type="PROSITE" id="PS51184"/>
    </source>
</evidence>
<evidence type="ECO:0000256" key="3">
    <source>
        <dbReference type="ARBA" id="ARBA00023004"/>
    </source>
</evidence>
<comment type="cofactor">
    <cofactor evidence="1">
        <name>Fe(2+)</name>
        <dbReference type="ChEBI" id="CHEBI:29033"/>
    </cofactor>
</comment>
<proteinExistence type="predicted"/>
<dbReference type="AlphaFoldDB" id="A0A917ZY36"/>
<dbReference type="PROSITE" id="PS51184">
    <property type="entry name" value="JMJC"/>
    <property type="match status" value="1"/>
</dbReference>
<dbReference type="RefSeq" id="WP_189135648.1">
    <property type="nucleotide sequence ID" value="NZ_BMMS01000051.1"/>
</dbReference>
<dbReference type="InterPro" id="IPR003347">
    <property type="entry name" value="JmjC_dom"/>
</dbReference>